<accession>A0A183FRC0</accession>
<organism evidence="2 3">
    <name type="scientific">Heligmosomoides polygyrus</name>
    <name type="common">Parasitic roundworm</name>
    <dbReference type="NCBI Taxonomy" id="6339"/>
    <lineage>
        <taxon>Eukaryota</taxon>
        <taxon>Metazoa</taxon>
        <taxon>Ecdysozoa</taxon>
        <taxon>Nematoda</taxon>
        <taxon>Chromadorea</taxon>
        <taxon>Rhabditida</taxon>
        <taxon>Rhabditina</taxon>
        <taxon>Rhabditomorpha</taxon>
        <taxon>Strongyloidea</taxon>
        <taxon>Heligmosomidae</taxon>
        <taxon>Heligmosomoides</taxon>
    </lineage>
</organism>
<gene>
    <name evidence="1" type="ORF">HPBE_LOCUS10366</name>
</gene>
<evidence type="ECO:0000313" key="3">
    <source>
        <dbReference type="WBParaSite" id="HPBE_0001036501-mRNA-1"/>
    </source>
</evidence>
<evidence type="ECO:0000313" key="2">
    <source>
        <dbReference type="Proteomes" id="UP000050761"/>
    </source>
</evidence>
<dbReference type="AlphaFoldDB" id="A0A183FRC0"/>
<evidence type="ECO:0000313" key="1">
    <source>
        <dbReference type="EMBL" id="VDO84810.1"/>
    </source>
</evidence>
<sequence length="119" mass="13925">MSLALVDRQRYLWMNGGNWRSTIHVKVCVTLLLLLAVPDPLDNGLRSLGMVKKLGQWLPHEQPDDNRRRRLDICTQLLSRSRTFNWLDTIVTEDEKWVLYVTSLVNMRDANTMKCRNLS</sequence>
<name>A0A183FRC0_HELPZ</name>
<dbReference type="EMBL" id="UZAH01026742">
    <property type="protein sequence ID" value="VDO84810.1"/>
    <property type="molecule type" value="Genomic_DNA"/>
</dbReference>
<reference evidence="3" key="2">
    <citation type="submission" date="2019-09" db="UniProtKB">
        <authorList>
            <consortium name="WormBaseParasite"/>
        </authorList>
    </citation>
    <scope>IDENTIFICATION</scope>
</reference>
<dbReference type="GO" id="GO:0003676">
    <property type="term" value="F:nucleic acid binding"/>
    <property type="evidence" value="ECO:0007669"/>
    <property type="project" value="InterPro"/>
</dbReference>
<proteinExistence type="predicted"/>
<dbReference type="WBParaSite" id="HPBE_0001036501-mRNA-1">
    <property type="protein sequence ID" value="HPBE_0001036501-mRNA-1"/>
    <property type="gene ID" value="HPBE_0001036501"/>
</dbReference>
<keyword evidence="2" id="KW-1185">Reference proteome</keyword>
<dbReference type="Gene3D" id="3.30.420.10">
    <property type="entry name" value="Ribonuclease H-like superfamily/Ribonuclease H"/>
    <property type="match status" value="1"/>
</dbReference>
<dbReference type="InterPro" id="IPR036397">
    <property type="entry name" value="RNaseH_sf"/>
</dbReference>
<accession>A0A3P7YA80</accession>
<dbReference type="Proteomes" id="UP000050761">
    <property type="component" value="Unassembled WGS sequence"/>
</dbReference>
<protein>
    <submittedName>
        <fullName evidence="3">Neur_chan_LBD domain-containing protein</fullName>
    </submittedName>
</protein>
<reference evidence="1 2" key="1">
    <citation type="submission" date="2018-11" db="EMBL/GenBank/DDBJ databases">
        <authorList>
            <consortium name="Pathogen Informatics"/>
        </authorList>
    </citation>
    <scope>NUCLEOTIDE SEQUENCE [LARGE SCALE GENOMIC DNA]</scope>
</reference>